<dbReference type="Proteomes" id="UP000199259">
    <property type="component" value="Unassembled WGS sequence"/>
</dbReference>
<dbReference type="PROSITE" id="PS51146">
    <property type="entry name" value="KAIC"/>
    <property type="match status" value="1"/>
</dbReference>
<dbReference type="PANTHER" id="PTHR43637">
    <property type="entry name" value="UPF0273 PROTEIN TM_0370"/>
    <property type="match status" value="1"/>
</dbReference>
<evidence type="ECO:0000256" key="1">
    <source>
        <dbReference type="ARBA" id="ARBA00022741"/>
    </source>
</evidence>
<keyword evidence="5" id="KW-1185">Reference proteome</keyword>
<dbReference type="AlphaFoldDB" id="A0A7Z7AUB9"/>
<reference evidence="4 5" key="1">
    <citation type="submission" date="2016-10" db="EMBL/GenBank/DDBJ databases">
        <authorList>
            <person name="Varghese N."/>
            <person name="Submissions S."/>
        </authorList>
    </citation>
    <scope>NUCLEOTIDE SEQUENCE [LARGE SCALE GENOMIC DNA]</scope>
    <source>
        <strain evidence="4 5">PL 12/M</strain>
    </source>
</reference>
<name>A0A7Z7AUB9_9EURY</name>
<organism evidence="4 5">
    <name type="scientific">Methanolobus vulcani</name>
    <dbReference type="NCBI Taxonomy" id="38026"/>
    <lineage>
        <taxon>Archaea</taxon>
        <taxon>Methanobacteriati</taxon>
        <taxon>Methanobacteriota</taxon>
        <taxon>Stenosarchaea group</taxon>
        <taxon>Methanomicrobia</taxon>
        <taxon>Methanosarcinales</taxon>
        <taxon>Methanosarcinaceae</taxon>
        <taxon>Methanolobus</taxon>
    </lineage>
</organism>
<dbReference type="OrthoDB" id="27015at2157"/>
<dbReference type="InterPro" id="IPR010624">
    <property type="entry name" value="KaiC_dom"/>
</dbReference>
<dbReference type="InterPro" id="IPR014774">
    <property type="entry name" value="KaiC-like_dom"/>
</dbReference>
<dbReference type="Gene3D" id="3.40.50.300">
    <property type="entry name" value="P-loop containing nucleotide triphosphate hydrolases"/>
    <property type="match status" value="1"/>
</dbReference>
<protein>
    <submittedName>
        <fullName evidence="4">RecA-superfamily ATPase, KaiC/GvpD/RAD55 family</fullName>
    </submittedName>
</protein>
<feature type="domain" description="KaiC" evidence="3">
    <location>
        <begin position="4"/>
        <end position="251"/>
    </location>
</feature>
<keyword evidence="2" id="KW-0067">ATP-binding</keyword>
<evidence type="ECO:0000256" key="2">
    <source>
        <dbReference type="ARBA" id="ARBA00022840"/>
    </source>
</evidence>
<dbReference type="InterPro" id="IPR027417">
    <property type="entry name" value="P-loop_NTPase"/>
</dbReference>
<evidence type="ECO:0000313" key="5">
    <source>
        <dbReference type="Proteomes" id="UP000199259"/>
    </source>
</evidence>
<accession>A0A7Z7AUB9</accession>
<evidence type="ECO:0000313" key="4">
    <source>
        <dbReference type="EMBL" id="SDF27523.1"/>
    </source>
</evidence>
<dbReference type="EMBL" id="FNCA01000001">
    <property type="protein sequence ID" value="SDF27523.1"/>
    <property type="molecule type" value="Genomic_DNA"/>
</dbReference>
<dbReference type="Pfam" id="PF06745">
    <property type="entry name" value="ATPase"/>
    <property type="match status" value="1"/>
</dbReference>
<sequence>MQINRVPTGIQELDEILEGGYPSQQGILVSGPPGSGKSILATHFLYRSCQDGKKCVLMLTQVNVESFLEQAQSIGIDFSSCIEKGTLQINKSFETRTNKIYNAARHGSGIGFLEKDCVQSVQDIPDDTEIVVIDNLDMLSLYHDMEEFADKFFTINDILFDKKCTTLFLIGQEESGQKLAIAQHTSFGNIELSVIRDSVTGRGMRQMYIPKMRCTYLTLEPLNYKISNQGIKIEKIFQRDEIINDAMRSII</sequence>
<comment type="caution">
    <text evidence="4">The sequence shown here is derived from an EMBL/GenBank/DDBJ whole genome shotgun (WGS) entry which is preliminary data.</text>
</comment>
<evidence type="ECO:0000259" key="3">
    <source>
        <dbReference type="PROSITE" id="PS51146"/>
    </source>
</evidence>
<dbReference type="GO" id="GO:0005524">
    <property type="term" value="F:ATP binding"/>
    <property type="evidence" value="ECO:0007669"/>
    <property type="project" value="UniProtKB-KW"/>
</dbReference>
<dbReference type="PANTHER" id="PTHR43637:SF2">
    <property type="entry name" value="PROTEIN GVPD 1"/>
    <property type="match status" value="1"/>
</dbReference>
<proteinExistence type="predicted"/>
<dbReference type="RefSeq" id="WP_091707922.1">
    <property type="nucleotide sequence ID" value="NZ_FNCA01000001.1"/>
</dbReference>
<dbReference type="SUPFAM" id="SSF52540">
    <property type="entry name" value="P-loop containing nucleoside triphosphate hydrolases"/>
    <property type="match status" value="1"/>
</dbReference>
<gene>
    <name evidence="4" type="ORF">SAMN04488589_0204</name>
</gene>
<keyword evidence="1" id="KW-0547">Nucleotide-binding</keyword>